<evidence type="ECO:0000256" key="2">
    <source>
        <dbReference type="ARBA" id="ARBA00022598"/>
    </source>
</evidence>
<dbReference type="PANTHER" id="PTHR23132">
    <property type="entry name" value="D-ALANINE--D-ALANINE LIGASE"/>
    <property type="match status" value="1"/>
</dbReference>
<keyword evidence="4" id="KW-0067">ATP-binding</keyword>
<dbReference type="SUPFAM" id="SSF52440">
    <property type="entry name" value="PreATP-grasp domain"/>
    <property type="match status" value="1"/>
</dbReference>
<accession>A0A9J6QU09</accession>
<evidence type="ECO:0000259" key="5">
    <source>
        <dbReference type="PROSITE" id="PS50975"/>
    </source>
</evidence>
<comment type="caution">
    <text evidence="6">The sequence shown here is derived from an EMBL/GenBank/DDBJ whole genome shotgun (WGS) entry which is preliminary data.</text>
</comment>
<dbReference type="AlphaFoldDB" id="A0A9J6QU09"/>
<keyword evidence="3" id="KW-0961">Cell wall biogenesis/degradation</keyword>
<feature type="domain" description="ATP-grasp" evidence="5">
    <location>
        <begin position="111"/>
        <end position="313"/>
    </location>
</feature>
<name>A0A9J6QU09_9FIRM</name>
<dbReference type="InterPro" id="IPR011761">
    <property type="entry name" value="ATP-grasp"/>
</dbReference>
<keyword evidence="7" id="KW-1185">Reference proteome</keyword>
<dbReference type="Gene3D" id="3.30.470.20">
    <property type="entry name" value="ATP-grasp fold, B domain"/>
    <property type="match status" value="1"/>
</dbReference>
<evidence type="ECO:0000256" key="3">
    <source>
        <dbReference type="ARBA" id="ARBA00023316"/>
    </source>
</evidence>
<evidence type="ECO:0000256" key="1">
    <source>
        <dbReference type="ARBA" id="ARBA00010871"/>
    </source>
</evidence>
<organism evidence="6 7">
    <name type="scientific">Hominibacterium faecale</name>
    <dbReference type="NCBI Taxonomy" id="2839743"/>
    <lineage>
        <taxon>Bacteria</taxon>
        <taxon>Bacillati</taxon>
        <taxon>Bacillota</taxon>
        <taxon>Clostridia</taxon>
        <taxon>Peptostreptococcales</taxon>
        <taxon>Anaerovoracaceae</taxon>
        <taxon>Hominibacterium</taxon>
    </lineage>
</organism>
<dbReference type="Gene3D" id="3.30.1490.20">
    <property type="entry name" value="ATP-grasp fold, A domain"/>
    <property type="match status" value="1"/>
</dbReference>
<reference evidence="6" key="1">
    <citation type="submission" date="2022-09" db="EMBL/GenBank/DDBJ databases">
        <title>Culturomic study of gut microbiota in children with autism spectrum disorder.</title>
        <authorList>
            <person name="Efimov B.A."/>
            <person name="Chaplin A.V."/>
            <person name="Sokolova S.R."/>
            <person name="Pikina A.P."/>
            <person name="Korzhanova M."/>
            <person name="Belova V."/>
            <person name="Korostin D."/>
        </authorList>
    </citation>
    <scope>NUCLEOTIDE SEQUENCE</scope>
    <source>
        <strain evidence="6">ASD5510</strain>
    </source>
</reference>
<dbReference type="GO" id="GO:0005524">
    <property type="term" value="F:ATP binding"/>
    <property type="evidence" value="ECO:0007669"/>
    <property type="project" value="UniProtKB-UniRule"/>
</dbReference>
<gene>
    <name evidence="6" type="ORF">OBO34_11990</name>
</gene>
<protein>
    <submittedName>
        <fullName evidence="6">ATP-grasp domain-containing protein</fullName>
    </submittedName>
</protein>
<dbReference type="PROSITE" id="PS50975">
    <property type="entry name" value="ATP_GRASP"/>
    <property type="match status" value="1"/>
</dbReference>
<evidence type="ECO:0000256" key="4">
    <source>
        <dbReference type="PROSITE-ProRule" id="PRU00409"/>
    </source>
</evidence>
<dbReference type="GO" id="GO:0071555">
    <property type="term" value="P:cell wall organization"/>
    <property type="evidence" value="ECO:0007669"/>
    <property type="project" value="UniProtKB-KW"/>
</dbReference>
<dbReference type="GO" id="GO:0046872">
    <property type="term" value="F:metal ion binding"/>
    <property type="evidence" value="ECO:0007669"/>
    <property type="project" value="InterPro"/>
</dbReference>
<dbReference type="InterPro" id="IPR016185">
    <property type="entry name" value="PreATP-grasp_dom_sf"/>
</dbReference>
<proteinExistence type="inferred from homology"/>
<dbReference type="SUPFAM" id="SSF56059">
    <property type="entry name" value="Glutathione synthetase ATP-binding domain-like"/>
    <property type="match status" value="1"/>
</dbReference>
<sequence length="326" mass="36625">MRVGICYDAMEDYGFKTVNFDSCNRPTKKTIYTIAEIVESQRHDICLVGGIRGFLDSFEKYQCDLFFPIYGGSLGTGKQTWFPTTLELLNLPFIGTNAMGVLLACNKYHTKLIASANNIPTIPSVLFREDIELHSTPSIPFDFPCVVKPNFESHSRGVFLAHSMADLNKKVSKLLKEYHQPILCEPFLSGSEITVSLYEQDGVPKVFGMAEIVGMDGNTLEIYSYENKHLQKCPKIIPRISSVTNDIIKLYAIKAFKEFGCHDYCRVDFRLDDQGNPYLLEVTPIPSLPLSASFFTAGRLYNNSPEVVIGNIISSAKKRFNLVRKG</sequence>
<dbReference type="Pfam" id="PF07478">
    <property type="entry name" value="Dala_Dala_lig_C"/>
    <property type="match status" value="1"/>
</dbReference>
<dbReference type="Proteomes" id="UP001065549">
    <property type="component" value="Unassembled WGS sequence"/>
</dbReference>
<dbReference type="PANTHER" id="PTHR23132:SF23">
    <property type="entry name" value="D-ALANINE--D-ALANINE LIGASE B"/>
    <property type="match status" value="1"/>
</dbReference>
<comment type="similarity">
    <text evidence="1">Belongs to the D-alanine--D-alanine ligase family.</text>
</comment>
<evidence type="ECO:0000313" key="7">
    <source>
        <dbReference type="Proteomes" id="UP001065549"/>
    </source>
</evidence>
<dbReference type="GO" id="GO:0008716">
    <property type="term" value="F:D-alanine-D-alanine ligase activity"/>
    <property type="evidence" value="ECO:0007669"/>
    <property type="project" value="InterPro"/>
</dbReference>
<keyword evidence="2" id="KW-0436">Ligase</keyword>
<dbReference type="InterPro" id="IPR011095">
    <property type="entry name" value="Dala_Dala_lig_C"/>
</dbReference>
<keyword evidence="4" id="KW-0547">Nucleotide-binding</keyword>
<dbReference type="InterPro" id="IPR013815">
    <property type="entry name" value="ATP_grasp_subdomain_1"/>
</dbReference>
<dbReference type="RefSeq" id="WP_253021234.1">
    <property type="nucleotide sequence ID" value="NZ_JAOSHN010000004.1"/>
</dbReference>
<evidence type="ECO:0000313" key="6">
    <source>
        <dbReference type="EMBL" id="MCU7379068.1"/>
    </source>
</evidence>
<dbReference type="EMBL" id="JAOSHN010000004">
    <property type="protein sequence ID" value="MCU7379068.1"/>
    <property type="molecule type" value="Genomic_DNA"/>
</dbReference>